<evidence type="ECO:0000256" key="8">
    <source>
        <dbReference type="PIRSR" id="PIRSR001488-1"/>
    </source>
</evidence>
<dbReference type="InterPro" id="IPR036249">
    <property type="entry name" value="Thioredoxin-like_sf"/>
</dbReference>
<proteinExistence type="inferred from homology"/>
<dbReference type="Proteomes" id="UP000218899">
    <property type="component" value="Chromosome"/>
</dbReference>
<evidence type="ECO:0000256" key="1">
    <source>
        <dbReference type="ARBA" id="ARBA00004418"/>
    </source>
</evidence>
<evidence type="ECO:0000313" key="10">
    <source>
        <dbReference type="EMBL" id="BAU46614.1"/>
    </source>
</evidence>
<dbReference type="EMBL" id="AP014936">
    <property type="protein sequence ID" value="BAU46614.1"/>
    <property type="molecule type" value="Genomic_DNA"/>
</dbReference>
<dbReference type="OrthoDB" id="9784896at2"/>
<protein>
    <recommendedName>
        <fullName evidence="7">Thiol:disulfide interchange protein</fullName>
    </recommendedName>
</protein>
<evidence type="ECO:0000256" key="4">
    <source>
        <dbReference type="ARBA" id="ARBA00022764"/>
    </source>
</evidence>
<keyword evidence="3" id="KW-0732">Signal</keyword>
<comment type="similarity">
    <text evidence="2">Belongs to the thioredoxin family. DsbA subfamily.</text>
</comment>
<dbReference type="Pfam" id="PF01323">
    <property type="entry name" value="DSBA"/>
    <property type="match status" value="1"/>
</dbReference>
<feature type="domain" description="Thioredoxin" evidence="9">
    <location>
        <begin position="9"/>
        <end position="150"/>
    </location>
</feature>
<dbReference type="SUPFAM" id="SSF52833">
    <property type="entry name" value="Thioredoxin-like"/>
    <property type="match status" value="1"/>
</dbReference>
<evidence type="ECO:0000256" key="5">
    <source>
        <dbReference type="ARBA" id="ARBA00023157"/>
    </source>
</evidence>
<dbReference type="PANTHER" id="PTHR35891">
    <property type="entry name" value="THIOL:DISULFIDE INTERCHANGE PROTEIN DSBA"/>
    <property type="match status" value="1"/>
</dbReference>
<evidence type="ECO:0000256" key="6">
    <source>
        <dbReference type="ARBA" id="ARBA00023284"/>
    </source>
</evidence>
<dbReference type="KEGG" id="sva:SVA_0031"/>
<evidence type="ECO:0000313" key="11">
    <source>
        <dbReference type="Proteomes" id="UP000218899"/>
    </source>
</evidence>
<evidence type="ECO:0000256" key="3">
    <source>
        <dbReference type="ARBA" id="ARBA00022729"/>
    </source>
</evidence>
<dbReference type="InterPro" id="IPR001853">
    <property type="entry name" value="DSBA-like_thioredoxin_dom"/>
</dbReference>
<dbReference type="CDD" id="cd03019">
    <property type="entry name" value="DsbA_DsbA"/>
    <property type="match status" value="1"/>
</dbReference>
<sequence>MKRLLALTVSLLVLAPVLAFGGFEEGRHYAEVPFPQPVETGKQIEVREFFWYGCPHCYTLEPALNRWLSRKPANVAFVRTPGTAQRWLTHAQAFYAFEALGVTERLHPAFFEAVQRGKPRLDDEQSLVQFVKEHGVDPAKFREAFASFGVRLNVEKAKRLNEAYGINSVPTITVDGKYVTSPSLAGGEEAVFKVIEFLVQKAARERASARGSARP</sequence>
<name>A0A1B4V5U9_9GAMM</name>
<accession>A0A1B4V5U9</accession>
<dbReference type="InterPro" id="IPR013766">
    <property type="entry name" value="Thioredoxin_domain"/>
</dbReference>
<comment type="subcellular location">
    <subcellularLocation>
        <location evidence="1 7">Periplasm</location>
    </subcellularLocation>
</comment>
<dbReference type="Gene3D" id="3.40.30.10">
    <property type="entry name" value="Glutaredoxin"/>
    <property type="match status" value="1"/>
</dbReference>
<feature type="disulfide bond" description="Redox-active" evidence="8">
    <location>
        <begin position="54"/>
        <end position="57"/>
    </location>
</feature>
<dbReference type="InterPro" id="IPR050824">
    <property type="entry name" value="Thiol_disulfide_DsbA"/>
</dbReference>
<dbReference type="AlphaFoldDB" id="A0A1B4V5U9"/>
<dbReference type="InterPro" id="IPR023205">
    <property type="entry name" value="DsbA/DsbL"/>
</dbReference>
<dbReference type="PIRSF" id="PIRSF001488">
    <property type="entry name" value="Tdi_protein"/>
    <property type="match status" value="1"/>
</dbReference>
<dbReference type="GO" id="GO:0016491">
    <property type="term" value="F:oxidoreductase activity"/>
    <property type="evidence" value="ECO:0007669"/>
    <property type="project" value="InterPro"/>
</dbReference>
<evidence type="ECO:0000256" key="7">
    <source>
        <dbReference type="PIRNR" id="PIRNR001488"/>
    </source>
</evidence>
<keyword evidence="11" id="KW-1185">Reference proteome</keyword>
<dbReference type="RefSeq" id="WP_096457062.1">
    <property type="nucleotide sequence ID" value="NZ_AP014936.1"/>
</dbReference>
<dbReference type="GO" id="GO:0042597">
    <property type="term" value="C:periplasmic space"/>
    <property type="evidence" value="ECO:0007669"/>
    <property type="project" value="UniProtKB-SubCell"/>
</dbReference>
<evidence type="ECO:0000259" key="9">
    <source>
        <dbReference type="PROSITE" id="PS51352"/>
    </source>
</evidence>
<organism evidence="10 11">
    <name type="scientific">Sulfurifustis variabilis</name>
    <dbReference type="NCBI Taxonomy" id="1675686"/>
    <lineage>
        <taxon>Bacteria</taxon>
        <taxon>Pseudomonadati</taxon>
        <taxon>Pseudomonadota</taxon>
        <taxon>Gammaproteobacteria</taxon>
        <taxon>Acidiferrobacterales</taxon>
        <taxon>Acidiferrobacteraceae</taxon>
        <taxon>Sulfurifustis</taxon>
    </lineage>
</organism>
<keyword evidence="6" id="KW-0676">Redox-active center</keyword>
<gene>
    <name evidence="10" type="ORF">SVA_0031</name>
</gene>
<reference evidence="10 11" key="1">
    <citation type="submission" date="2015-08" db="EMBL/GenBank/DDBJ databases">
        <title>Complete genome sequence of Sulfurifustis variabilis.</title>
        <authorList>
            <person name="Miura A."/>
            <person name="Kojima H."/>
            <person name="Fukui M."/>
        </authorList>
    </citation>
    <scope>NUCLEOTIDE SEQUENCE [LARGE SCALE GENOMIC DNA]</scope>
    <source>
        <strain evidence="11">skN76</strain>
    </source>
</reference>
<evidence type="ECO:0000256" key="2">
    <source>
        <dbReference type="ARBA" id="ARBA00005791"/>
    </source>
</evidence>
<dbReference type="PROSITE" id="PS51352">
    <property type="entry name" value="THIOREDOXIN_2"/>
    <property type="match status" value="1"/>
</dbReference>
<keyword evidence="5 7" id="KW-1015">Disulfide bond</keyword>
<keyword evidence="4 7" id="KW-0574">Periplasm</keyword>
<dbReference type="PANTHER" id="PTHR35891:SF3">
    <property type="entry name" value="THIOL:DISULFIDE INTERCHANGE PROTEIN DSBL"/>
    <property type="match status" value="1"/>
</dbReference>